<keyword evidence="3" id="KW-1185">Reference proteome</keyword>
<name>A0ABR0QNG8_GOSAR</name>
<protein>
    <submittedName>
        <fullName evidence="2">Uncharacterized protein</fullName>
    </submittedName>
</protein>
<accession>A0ABR0QNG8</accession>
<dbReference type="EMBL" id="JARKNE010000003">
    <property type="protein sequence ID" value="KAK5840544.1"/>
    <property type="molecule type" value="Genomic_DNA"/>
</dbReference>
<organism evidence="2 3">
    <name type="scientific">Gossypium arboreum</name>
    <name type="common">Tree cotton</name>
    <name type="synonym">Gossypium nanking</name>
    <dbReference type="NCBI Taxonomy" id="29729"/>
    <lineage>
        <taxon>Eukaryota</taxon>
        <taxon>Viridiplantae</taxon>
        <taxon>Streptophyta</taxon>
        <taxon>Embryophyta</taxon>
        <taxon>Tracheophyta</taxon>
        <taxon>Spermatophyta</taxon>
        <taxon>Magnoliopsida</taxon>
        <taxon>eudicotyledons</taxon>
        <taxon>Gunneridae</taxon>
        <taxon>Pentapetalae</taxon>
        <taxon>rosids</taxon>
        <taxon>malvids</taxon>
        <taxon>Malvales</taxon>
        <taxon>Malvaceae</taxon>
        <taxon>Malvoideae</taxon>
        <taxon>Gossypium</taxon>
    </lineage>
</organism>
<feature type="coiled-coil region" evidence="1">
    <location>
        <begin position="7"/>
        <end position="41"/>
    </location>
</feature>
<feature type="coiled-coil region" evidence="1">
    <location>
        <begin position="119"/>
        <end position="160"/>
    </location>
</feature>
<dbReference type="Proteomes" id="UP001358586">
    <property type="component" value="Chromosome 3"/>
</dbReference>
<keyword evidence="1" id="KW-0175">Coiled coil</keyword>
<evidence type="ECO:0000256" key="1">
    <source>
        <dbReference type="SAM" id="Coils"/>
    </source>
</evidence>
<sequence length="166" mass="19959">MHLRLDVDVQKLEAEKLRKRKKKVEEDLDNLKTDYKKLHLSMRTTGLGKISEQWRQEVQGEKARPGQWEKRFHDARTRENTLKKSLVEGQDERQMLVAWVAKLEKALHQHRGRKSHIELRASLSRIKDLKRKVEELESVLQDCELRIKFLESNNEQWKEQLRRSQD</sequence>
<gene>
    <name evidence="2" type="ORF">PVK06_009446</name>
</gene>
<reference evidence="2 3" key="1">
    <citation type="submission" date="2023-03" db="EMBL/GenBank/DDBJ databases">
        <title>WGS of Gossypium arboreum.</title>
        <authorList>
            <person name="Yu D."/>
        </authorList>
    </citation>
    <scope>NUCLEOTIDE SEQUENCE [LARGE SCALE GENOMIC DNA]</scope>
    <source>
        <tissue evidence="2">Leaf</tissue>
    </source>
</reference>
<comment type="caution">
    <text evidence="2">The sequence shown here is derived from an EMBL/GenBank/DDBJ whole genome shotgun (WGS) entry which is preliminary data.</text>
</comment>
<evidence type="ECO:0000313" key="2">
    <source>
        <dbReference type="EMBL" id="KAK5840544.1"/>
    </source>
</evidence>
<proteinExistence type="predicted"/>
<evidence type="ECO:0000313" key="3">
    <source>
        <dbReference type="Proteomes" id="UP001358586"/>
    </source>
</evidence>